<accession>A0A067M2G7</accession>
<dbReference type="HOGENOM" id="CLU_039742_0_0_1"/>
<gene>
    <name evidence="1" type="ORF">BOTBODRAFT_68850</name>
</gene>
<dbReference type="Proteomes" id="UP000027195">
    <property type="component" value="Unassembled WGS sequence"/>
</dbReference>
<dbReference type="EMBL" id="KL198072">
    <property type="protein sequence ID" value="KDQ09958.1"/>
    <property type="molecule type" value="Genomic_DNA"/>
</dbReference>
<proteinExistence type="predicted"/>
<protein>
    <submittedName>
        <fullName evidence="1">Uncharacterized protein</fullName>
    </submittedName>
</protein>
<keyword evidence="2" id="KW-1185">Reference proteome</keyword>
<sequence length="458" mass="51965">MKLALLLSNYDTLSSLCCFLDQSSLLALSLACRSMKEDVIPGLLFRNVRLPLSGSRMASFCRAILAHRSKAGSAVRSIVCIFHAMLPKANISLASVLKKMPNICTIEFSQARYPSKFIQMWDIVKEIPSRSNLRHLVLQNVEPELLDMLDGINRLRVFRVSLLHSPANGPHNLYSMPVNRDSVLGRILLSSRDTLEELSLDVGLDIPSEPNPEFVWPRVHSLELRGPYAKGPWTTFDLSITFPSVRHFAAPRYSRLWLSYSPNRAFISRLTSIEAEWRDLPVVIDTGALLRRATIRSYRWTPDIDVHSLPSNIEYLGIEVVARDLVPLVGRISELNLPRIKVFHLDISEQLLFQEPERPFIVAISKIAGLSWCSQLDYLSIKYDEWSPLGMRTNAMACGTARYMKVLAEALPSVNDICLRMGLDVAHWRRISGTTRYTALSENGREGARAYHRTHRWL</sequence>
<evidence type="ECO:0000313" key="2">
    <source>
        <dbReference type="Proteomes" id="UP000027195"/>
    </source>
</evidence>
<evidence type="ECO:0000313" key="1">
    <source>
        <dbReference type="EMBL" id="KDQ09958.1"/>
    </source>
</evidence>
<dbReference type="AlphaFoldDB" id="A0A067M2G7"/>
<dbReference type="InParanoid" id="A0A067M2G7"/>
<dbReference type="PROSITE" id="PS51257">
    <property type="entry name" value="PROKAR_LIPOPROTEIN"/>
    <property type="match status" value="1"/>
</dbReference>
<organism evidence="1 2">
    <name type="scientific">Botryobasidium botryosum (strain FD-172 SS1)</name>
    <dbReference type="NCBI Taxonomy" id="930990"/>
    <lineage>
        <taxon>Eukaryota</taxon>
        <taxon>Fungi</taxon>
        <taxon>Dikarya</taxon>
        <taxon>Basidiomycota</taxon>
        <taxon>Agaricomycotina</taxon>
        <taxon>Agaricomycetes</taxon>
        <taxon>Cantharellales</taxon>
        <taxon>Botryobasidiaceae</taxon>
        <taxon>Botryobasidium</taxon>
    </lineage>
</organism>
<reference evidence="2" key="1">
    <citation type="journal article" date="2014" name="Proc. Natl. Acad. Sci. U.S.A.">
        <title>Extensive sampling of basidiomycete genomes demonstrates inadequacy of the white-rot/brown-rot paradigm for wood decay fungi.</title>
        <authorList>
            <person name="Riley R."/>
            <person name="Salamov A.A."/>
            <person name="Brown D.W."/>
            <person name="Nagy L.G."/>
            <person name="Floudas D."/>
            <person name="Held B.W."/>
            <person name="Levasseur A."/>
            <person name="Lombard V."/>
            <person name="Morin E."/>
            <person name="Otillar R."/>
            <person name="Lindquist E.A."/>
            <person name="Sun H."/>
            <person name="LaButti K.M."/>
            <person name="Schmutz J."/>
            <person name="Jabbour D."/>
            <person name="Luo H."/>
            <person name="Baker S.E."/>
            <person name="Pisabarro A.G."/>
            <person name="Walton J.D."/>
            <person name="Blanchette R.A."/>
            <person name="Henrissat B."/>
            <person name="Martin F."/>
            <person name="Cullen D."/>
            <person name="Hibbett D.S."/>
            <person name="Grigoriev I.V."/>
        </authorList>
    </citation>
    <scope>NUCLEOTIDE SEQUENCE [LARGE SCALE GENOMIC DNA]</scope>
    <source>
        <strain evidence="2">FD-172 SS1</strain>
    </source>
</reference>
<name>A0A067M2G7_BOTB1</name>